<dbReference type="EMBL" id="FMMM01000078">
    <property type="protein sequence ID" value="SCQ24062.1"/>
    <property type="molecule type" value="Genomic_DNA"/>
</dbReference>
<feature type="domain" description="Cobalamin synthesis G N-terminal" evidence="9">
    <location>
        <begin position="49"/>
        <end position="129"/>
    </location>
</feature>
<comment type="pathway">
    <text evidence="1">Cofactor biosynthesis; adenosylcobalamin biosynthesis.</text>
</comment>
<dbReference type="InterPro" id="IPR014777">
    <property type="entry name" value="4pyrrole_Mease_sub1"/>
</dbReference>
<dbReference type="InterPro" id="IPR021744">
    <property type="entry name" value="CbiG_N"/>
</dbReference>
<evidence type="ECO:0000259" key="10">
    <source>
        <dbReference type="Pfam" id="PF11761"/>
    </source>
</evidence>
<dbReference type="OrthoDB" id="9815856at2"/>
<evidence type="ECO:0000256" key="4">
    <source>
        <dbReference type="ARBA" id="ARBA00022679"/>
    </source>
</evidence>
<evidence type="ECO:0000256" key="3">
    <source>
        <dbReference type="ARBA" id="ARBA00022603"/>
    </source>
</evidence>
<dbReference type="GO" id="GO:0046026">
    <property type="term" value="F:precorrin-4 C11-methyltransferase activity"/>
    <property type="evidence" value="ECO:0007669"/>
    <property type="project" value="InterPro"/>
</dbReference>
<dbReference type="Gene3D" id="3.30.420.180">
    <property type="entry name" value="CobE/GbiG C-terminal domain"/>
    <property type="match status" value="1"/>
</dbReference>
<dbReference type="AlphaFoldDB" id="A0A1D3UVI1"/>
<evidence type="ECO:0000313" key="11">
    <source>
        <dbReference type="EMBL" id="SCQ24062.1"/>
    </source>
</evidence>
<dbReference type="PANTHER" id="PTHR37477:SF1">
    <property type="entry name" value="COBALT-PRECORRIN-5A HYDROLASE"/>
    <property type="match status" value="1"/>
</dbReference>
<keyword evidence="3 6" id="KW-0489">Methyltransferase</keyword>
<protein>
    <submittedName>
        <fullName evidence="11">Cobalt-precorrin-4 C(11)-methyltransferase</fullName>
        <ecNumber evidence="11">2.1.1.271</ecNumber>
    </submittedName>
</protein>
<dbReference type="RefSeq" id="WP_074450172.1">
    <property type="nucleotide sequence ID" value="NZ_FMMM01000078.1"/>
</dbReference>
<dbReference type="InterPro" id="IPR021745">
    <property type="entry name" value="CbiG_mid"/>
</dbReference>
<evidence type="ECO:0000256" key="6">
    <source>
        <dbReference type="RuleBase" id="RU003960"/>
    </source>
</evidence>
<organism evidence="11 12">
    <name type="scientific">Tannerella forsythia</name>
    <name type="common">Bacteroides forsythus</name>
    <dbReference type="NCBI Taxonomy" id="28112"/>
    <lineage>
        <taxon>Bacteria</taxon>
        <taxon>Pseudomonadati</taxon>
        <taxon>Bacteroidota</taxon>
        <taxon>Bacteroidia</taxon>
        <taxon>Bacteroidales</taxon>
        <taxon>Tannerellaceae</taxon>
        <taxon>Tannerella</taxon>
    </lineage>
</organism>
<proteinExistence type="inferred from homology"/>
<evidence type="ECO:0000259" key="8">
    <source>
        <dbReference type="Pfam" id="PF01890"/>
    </source>
</evidence>
<dbReference type="Proteomes" id="UP000182057">
    <property type="component" value="Unassembled WGS sequence"/>
</dbReference>
<dbReference type="SUPFAM" id="SSF159672">
    <property type="entry name" value="CbiG N-terminal domain-like"/>
    <property type="match status" value="1"/>
</dbReference>
<dbReference type="GO" id="GO:0032259">
    <property type="term" value="P:methylation"/>
    <property type="evidence" value="ECO:0007669"/>
    <property type="project" value="UniProtKB-KW"/>
</dbReference>
<feature type="domain" description="Cobalamin biosynthesis central region" evidence="10">
    <location>
        <begin position="134"/>
        <end position="225"/>
    </location>
</feature>
<dbReference type="Pfam" id="PF11760">
    <property type="entry name" value="CbiG_N"/>
    <property type="match status" value="1"/>
</dbReference>
<evidence type="ECO:0000256" key="2">
    <source>
        <dbReference type="ARBA" id="ARBA00005879"/>
    </source>
</evidence>
<evidence type="ECO:0000259" key="9">
    <source>
        <dbReference type="Pfam" id="PF11760"/>
    </source>
</evidence>
<reference evidence="11 12" key="1">
    <citation type="submission" date="2016-09" db="EMBL/GenBank/DDBJ databases">
        <authorList>
            <person name="Capua I."/>
            <person name="De Benedictis P."/>
            <person name="Joannis T."/>
            <person name="Lombin L.H."/>
            <person name="Cattoli G."/>
        </authorList>
    </citation>
    <scope>NUCLEOTIDE SEQUENCE [LARGE SCALE GENOMIC DNA]</scope>
    <source>
        <strain evidence="11 12">UB20</strain>
    </source>
</reference>
<evidence type="ECO:0000256" key="1">
    <source>
        <dbReference type="ARBA" id="ARBA00004953"/>
    </source>
</evidence>
<keyword evidence="4 6" id="KW-0808">Transferase</keyword>
<dbReference type="PANTHER" id="PTHR37477">
    <property type="entry name" value="COBALT-PRECORRIN-5A HYDROLASE"/>
    <property type="match status" value="1"/>
</dbReference>
<dbReference type="PROSITE" id="PS00840">
    <property type="entry name" value="SUMT_2"/>
    <property type="match status" value="1"/>
</dbReference>
<comment type="similarity">
    <text evidence="2 6">Belongs to the precorrin methyltransferase family.</text>
</comment>
<dbReference type="InterPro" id="IPR000878">
    <property type="entry name" value="4pyrrol_Mease"/>
</dbReference>
<dbReference type="UniPathway" id="UPA00148"/>
<dbReference type="InterPro" id="IPR036518">
    <property type="entry name" value="CobE/GbiG_C_sf"/>
</dbReference>
<dbReference type="InterPro" id="IPR006362">
    <property type="entry name" value="Cbl_synth_CobM/CibF"/>
</dbReference>
<dbReference type="SUPFAM" id="SSF159664">
    <property type="entry name" value="CobE/GbiG C-terminal domain-like"/>
    <property type="match status" value="1"/>
</dbReference>
<dbReference type="Gene3D" id="3.40.50.11220">
    <property type="match status" value="1"/>
</dbReference>
<gene>
    <name evidence="11" type="primary">cbiF</name>
    <name evidence="11" type="ORF">TFUB20_02270</name>
</gene>
<dbReference type="InterPro" id="IPR014776">
    <property type="entry name" value="4pyrrole_Mease_sub2"/>
</dbReference>
<feature type="domain" description="CobE/GbiG C-terminal" evidence="8">
    <location>
        <begin position="228"/>
        <end position="350"/>
    </location>
</feature>
<dbReference type="GO" id="GO:0009236">
    <property type="term" value="P:cobalamin biosynthetic process"/>
    <property type="evidence" value="ECO:0007669"/>
    <property type="project" value="UniProtKB-UniPathway"/>
</dbReference>
<evidence type="ECO:0000256" key="5">
    <source>
        <dbReference type="ARBA" id="ARBA00022691"/>
    </source>
</evidence>
<dbReference type="InterPro" id="IPR052553">
    <property type="entry name" value="CbiG_hydrolase"/>
</dbReference>
<dbReference type="InterPro" id="IPR002750">
    <property type="entry name" value="CobE/GbiG_C"/>
</dbReference>
<sequence>MKENIAIILVSEAGLPLAQTIRRELGASSAIYTTHTLEGCENISSYNRFMSDHFHDFGAFVFIGALGICVRSIATCLKNKYTDPAVICTDSAGRFVVSVLSGHIGGANDWTRRIAAITGGEAVITTQSDRADLWALDTLGRTYGWRTAASPAEMNRMIALFVGGRRTALLLEIKDRGTEYLERTLPEHVDVFYTYHDIRPQEYELIIAVSPFIYNAETPVLYFRPRVLHVGMGCRRNSRPDGVAAYMENVMEEHGLSPLAIRSVSTITLKKDEPLFAALAEAWKAETHIYDAVDLQDIEVPNPSQKVFETTGVYGVSEAASQKAAKGTTLVLEKQKGILNAESDFTFAVAMDADSLRGGFIEIVGAGPGDPDLISVRGKRMLERADLILYAGSLVPRELTLYAKPGATVRSSADMTLEEQFALMKEFYDRGLFVVRLHTGDPCIYGAIQEQMAFFDRYGMRYHITPGISSFQAAAAALQSQFTIPEKVQTIILTRGQGRTPMPEKEKLHLLAQSQSTMCIYLSAAIVDEVQAELLRAYPPETPVAACYKLTWKDERIYRGQLKDLARIVKENHLTLTTLLVVGEAIDNRSGLSHLYSSDFKHIFRS</sequence>
<dbReference type="InterPro" id="IPR003043">
    <property type="entry name" value="Uropor_MeTrfase_CS"/>
</dbReference>
<dbReference type="Pfam" id="PF11761">
    <property type="entry name" value="CbiG_mid"/>
    <property type="match status" value="1"/>
</dbReference>
<dbReference type="Pfam" id="PF00590">
    <property type="entry name" value="TP_methylase"/>
    <property type="match status" value="1"/>
</dbReference>
<dbReference type="SUPFAM" id="SSF53790">
    <property type="entry name" value="Tetrapyrrole methylase"/>
    <property type="match status" value="1"/>
</dbReference>
<dbReference type="NCBIfam" id="TIGR01465">
    <property type="entry name" value="cobM_cbiF"/>
    <property type="match status" value="1"/>
</dbReference>
<dbReference type="InterPro" id="IPR038029">
    <property type="entry name" value="GbiG_N_sf"/>
</dbReference>
<dbReference type="Gene3D" id="3.30.950.10">
    <property type="entry name" value="Methyltransferase, Cobalt-precorrin-4 Transmethylase, Domain 2"/>
    <property type="match status" value="1"/>
</dbReference>
<feature type="domain" description="Tetrapyrrole methylase" evidence="7">
    <location>
        <begin position="363"/>
        <end position="566"/>
    </location>
</feature>
<evidence type="ECO:0000259" key="7">
    <source>
        <dbReference type="Pfam" id="PF00590"/>
    </source>
</evidence>
<dbReference type="CDD" id="cd11641">
    <property type="entry name" value="Precorrin-4_C11-MT"/>
    <property type="match status" value="1"/>
</dbReference>
<accession>A0A1D3UVI1</accession>
<dbReference type="EC" id="2.1.1.271" evidence="11"/>
<dbReference type="Gene3D" id="3.40.1010.10">
    <property type="entry name" value="Cobalt-precorrin-4 Transmethylase, Domain 1"/>
    <property type="match status" value="1"/>
</dbReference>
<dbReference type="InterPro" id="IPR035996">
    <property type="entry name" value="4pyrrol_Methylase_sf"/>
</dbReference>
<evidence type="ECO:0000313" key="12">
    <source>
        <dbReference type="Proteomes" id="UP000182057"/>
    </source>
</evidence>
<dbReference type="Pfam" id="PF01890">
    <property type="entry name" value="CbiG_C"/>
    <property type="match status" value="1"/>
</dbReference>
<keyword evidence="5" id="KW-0949">S-adenosyl-L-methionine</keyword>
<name>A0A1D3UVI1_TANFO</name>